<feature type="compositionally biased region" description="Polar residues" evidence="2">
    <location>
        <begin position="960"/>
        <end position="974"/>
    </location>
</feature>
<dbReference type="InterPro" id="IPR059215">
    <property type="entry name" value="BRCT2_TopBP1-like"/>
</dbReference>
<dbReference type="Pfam" id="PF00533">
    <property type="entry name" value="BRCT"/>
    <property type="match status" value="1"/>
</dbReference>
<evidence type="ECO:0000256" key="1">
    <source>
        <dbReference type="ARBA" id="ARBA00022737"/>
    </source>
</evidence>
<feature type="domain" description="BRCT" evidence="3">
    <location>
        <begin position="1212"/>
        <end position="1316"/>
    </location>
</feature>
<evidence type="ECO:0000313" key="4">
    <source>
        <dbReference type="EMBL" id="PVU95926.1"/>
    </source>
</evidence>
<dbReference type="Gene3D" id="3.40.50.10190">
    <property type="entry name" value="BRCT domain"/>
    <property type="match status" value="4"/>
</dbReference>
<feature type="region of interest" description="Disordered" evidence="2">
    <location>
        <begin position="960"/>
        <end position="1010"/>
    </location>
</feature>
<dbReference type="SUPFAM" id="SSF52113">
    <property type="entry name" value="BRCT domain"/>
    <property type="match status" value="4"/>
</dbReference>
<evidence type="ECO:0000256" key="2">
    <source>
        <dbReference type="SAM" id="MobiDB-lite"/>
    </source>
</evidence>
<evidence type="ECO:0000313" key="5">
    <source>
        <dbReference type="Proteomes" id="UP000245383"/>
    </source>
</evidence>
<dbReference type="GO" id="GO:0033314">
    <property type="term" value="P:mitotic DNA replication checkpoint signaling"/>
    <property type="evidence" value="ECO:0007669"/>
    <property type="project" value="TreeGrafter"/>
</dbReference>
<feature type="domain" description="BRCT" evidence="3">
    <location>
        <begin position="127"/>
        <end position="215"/>
    </location>
</feature>
<keyword evidence="1" id="KW-0677">Repeat</keyword>
<dbReference type="EMBL" id="MBFR01000044">
    <property type="protein sequence ID" value="PVU95926.1"/>
    <property type="molecule type" value="Genomic_DNA"/>
</dbReference>
<dbReference type="GO" id="GO:0007095">
    <property type="term" value="P:mitotic G2 DNA damage checkpoint signaling"/>
    <property type="evidence" value="ECO:0007669"/>
    <property type="project" value="TreeGrafter"/>
</dbReference>
<dbReference type="GO" id="GO:0006270">
    <property type="term" value="P:DNA replication initiation"/>
    <property type="evidence" value="ECO:0007669"/>
    <property type="project" value="TreeGrafter"/>
</dbReference>
<comment type="caution">
    <text evidence="4">The sequence shown here is derived from an EMBL/GenBank/DDBJ whole genome shotgun (WGS) entry which is preliminary data.</text>
</comment>
<dbReference type="CDD" id="cd00027">
    <property type="entry name" value="BRCT"/>
    <property type="match status" value="2"/>
</dbReference>
<keyword evidence="5" id="KW-1185">Reference proteome</keyword>
<dbReference type="PANTHER" id="PTHR13561">
    <property type="entry name" value="DNA REPLICATION REGULATOR DPB11-RELATED"/>
    <property type="match status" value="1"/>
</dbReference>
<feature type="compositionally biased region" description="Polar residues" evidence="2">
    <location>
        <begin position="986"/>
        <end position="996"/>
    </location>
</feature>
<proteinExistence type="predicted"/>
<dbReference type="InterPro" id="IPR036420">
    <property type="entry name" value="BRCT_dom_sf"/>
</dbReference>
<organism evidence="4 5">
    <name type="scientific">Smittium simulii</name>
    <dbReference type="NCBI Taxonomy" id="133385"/>
    <lineage>
        <taxon>Eukaryota</taxon>
        <taxon>Fungi</taxon>
        <taxon>Fungi incertae sedis</taxon>
        <taxon>Zoopagomycota</taxon>
        <taxon>Kickxellomycotina</taxon>
        <taxon>Harpellomycetes</taxon>
        <taxon>Harpellales</taxon>
        <taxon>Legeriomycetaceae</taxon>
        <taxon>Smittium</taxon>
    </lineage>
</organism>
<feature type="domain" description="BRCT" evidence="3">
    <location>
        <begin position="7"/>
        <end position="81"/>
    </location>
</feature>
<accession>A0A2T9YUF3</accession>
<dbReference type="CDD" id="cd17731">
    <property type="entry name" value="BRCT_TopBP1_rpt2_like"/>
    <property type="match status" value="1"/>
</dbReference>
<dbReference type="Pfam" id="PF12738">
    <property type="entry name" value="PTCB-BRCT"/>
    <property type="match status" value="2"/>
</dbReference>
<gene>
    <name evidence="4" type="ORF">BB561_001495</name>
</gene>
<name>A0A2T9YUF3_9FUNG</name>
<dbReference type="InterPro" id="IPR001357">
    <property type="entry name" value="BRCT_dom"/>
</dbReference>
<dbReference type="Proteomes" id="UP000245383">
    <property type="component" value="Unassembled WGS sequence"/>
</dbReference>
<dbReference type="SMART" id="SM00292">
    <property type="entry name" value="BRCT"/>
    <property type="match status" value="4"/>
</dbReference>
<dbReference type="STRING" id="133385.A0A2T9YUF3"/>
<evidence type="ECO:0000259" key="3">
    <source>
        <dbReference type="PROSITE" id="PS50172"/>
    </source>
</evidence>
<protein>
    <recommendedName>
        <fullName evidence="3">BRCT domain-containing protein</fullName>
    </recommendedName>
</protein>
<reference evidence="4 5" key="1">
    <citation type="journal article" date="2018" name="MBio">
        <title>Comparative Genomics Reveals the Core Gene Toolbox for the Fungus-Insect Symbiosis.</title>
        <authorList>
            <person name="Wang Y."/>
            <person name="Stata M."/>
            <person name="Wang W."/>
            <person name="Stajich J.E."/>
            <person name="White M.M."/>
            <person name="Moncalvo J.M."/>
        </authorList>
    </citation>
    <scope>NUCLEOTIDE SEQUENCE [LARGE SCALE GENOMIC DNA]</scope>
    <source>
        <strain evidence="4 5">SWE-8-4</strain>
    </source>
</reference>
<sequence length="1620" mass="184728">MNNNPISSYKPLSKKNFCTSGFQKKYRDIIHKSIKDLGGSFEDNLTKNVDILIANNSLTSEKCRAASMSKIPIVKESFLNEFQQIYDVFKKRASNRVSNVCFSSDDFCESSFFADCETLLAECIEKNILGVFEGCLVCVTGFTREERDKLKIIIEKNLGKYTPNLYAGCTHLIAKYPSGTKYTYALYKHIPVVSIDWIEESLKLGVVANELDFVLEDVDRKAQSNPLIFNQTPKKFEINGALSLNLSNNQINNSQIVKDSKKLSKNNILVTESDLTLPTIHKNNKLRSSQIMIAVNSEEFSTLDIQTWKFFLLKKRQIFTSFSDKLDLVEKIQSYSGRKIYLIIKSGIKLSAKIYEEVFDLYTKTKNKFEMCVLWDTWLSRSINMDFFVEIDPHKVSKNVFEEYFYSNNLNESDYKDFLTHVVTENSINTRQLDQNFSGSEHFLNSNNNHIQPNISVQKSYNNSQASNLKQLTSNIDFSVSKPSNQNFIGLNLNMSTFNSSDKNESLENNKTHFENHLKNKKNSDNCVDISESNLHNEKNLTQNLKKTQLFRGCLFISIGWNKNEESLILKLVEEQTGILMHLTDLVNHDISNLFENEFNDSSECKLDKKVIDIIEKTASAIQKRFEEYGSHSSHSFIDNYSPEQVLFHPLDVNKTKLLEKKWLFSISGYEGLERDHIGRLCLCLGFDFCETFSKNTTHLICKPPFSGPKYRRALKWKIVVVGADAFYHLAQLLQSTHEISPNKNSLSFNANIDQIKSCDSTPMIDFTMELKHHPELKSVQKNDLVLNSQTKPNFISKLEPESKSILQSGIKTYLKSKHTPEINLENDQLINSKFEFTHKPENLKKNESKPELQTSTEFRLENESDVEFLQQSNFELPSESKSELPLEIKPELHMISKINLESTLKPLIENSTDHTFSHNKDYSSNLPLLEIPSFSPIYKMDYKDICLYDFDDISLKSNFKKSSPENNATMGQSEESKNDDIVQIKASNNDNSSRVKPTAAKTPNMPDFPVKILENKSKTKDHFAITPLNNDFKESYNEPINNDIDMDIDLDDTSPLIKNNFESGFNTKFLNLNQDSASKNFNLTNKKIFSKILNKNNSNLRLVSPLAGQHSIVGSLLYGTPGMTPLGSTLEFTIDEAIKNAERGFTRFEPPSTLQQKSTLWFSSKDDVAVNNTQKNIRYNHETPTKANLGLNTLGENFLNNLQATKEVLNIKSLPLYGLTICISPILISMKTELEHIAEQLGASVVDFTAATTKSGLEVGKPPMATHLVHSSNKKKDYSSGLRWAKRNNVFVVSHYWLYSCNKSGSRLSELAFVPTYKPDNLLLVPSSSIAHLHNENLTLKNKPKIKTSSPLLDLDFQKSVKVNKLTKSNVVLSHTSIRAHNNTKEPQKSQSFKKLRKSTIDKRELDFESENQKENSAVKKTNYNLDDIKSMDSKFTINPLYNHFETQQFIETQEIFNFDKDTNLTHNNNQKSLMEVNYSSIKSYKNPQLSNLNSDLNTSTVQKNIAKEFFSDIDITKADSKSIKESWIKAIDELKEQSKLQSNISPFQLNNELFLGNTDFPDRNINIFNISKLKTTSENNSPVSDLETQIFSNAGRGKSIKPNRWSNVLLPSQIGSKK</sequence>
<dbReference type="PANTHER" id="PTHR13561:SF20">
    <property type="entry name" value="DNA TOPOISOMERASE 2-BINDING PROTEIN 1"/>
    <property type="match status" value="1"/>
</dbReference>
<dbReference type="PROSITE" id="PS50172">
    <property type="entry name" value="BRCT"/>
    <property type="match status" value="3"/>
</dbReference>
<dbReference type="OrthoDB" id="5566267at2759"/>